<evidence type="ECO:0000256" key="5">
    <source>
        <dbReference type="PROSITE-ProRule" id="PRU00042"/>
    </source>
</evidence>
<feature type="domain" description="C2H2-type" evidence="7">
    <location>
        <begin position="244"/>
        <end position="272"/>
    </location>
</feature>
<dbReference type="GO" id="GO:0008270">
    <property type="term" value="F:zinc ion binding"/>
    <property type="evidence" value="ECO:0007669"/>
    <property type="project" value="UniProtKB-KW"/>
</dbReference>
<evidence type="ECO:0000313" key="8">
    <source>
        <dbReference type="EnsemblMetazoa" id="SCAU008920-PA"/>
    </source>
</evidence>
<gene>
    <name evidence="8" type="primary">106084750</name>
</gene>
<dbReference type="PROSITE" id="PS00028">
    <property type="entry name" value="ZINC_FINGER_C2H2_1"/>
    <property type="match status" value="8"/>
</dbReference>
<feature type="region of interest" description="Disordered" evidence="6">
    <location>
        <begin position="405"/>
        <end position="434"/>
    </location>
</feature>
<feature type="domain" description="C2H2-type" evidence="7">
    <location>
        <begin position="286"/>
        <end position="314"/>
    </location>
</feature>
<evidence type="ECO:0000259" key="7">
    <source>
        <dbReference type="PROSITE" id="PS50157"/>
    </source>
</evidence>
<dbReference type="Proteomes" id="UP000095300">
    <property type="component" value="Unassembled WGS sequence"/>
</dbReference>
<dbReference type="InterPro" id="IPR013087">
    <property type="entry name" value="Znf_C2H2_type"/>
</dbReference>
<feature type="region of interest" description="Disordered" evidence="6">
    <location>
        <begin position="127"/>
        <end position="148"/>
    </location>
</feature>
<reference evidence="8" key="1">
    <citation type="submission" date="2020-05" db="UniProtKB">
        <authorList>
            <consortium name="EnsemblMetazoa"/>
        </authorList>
    </citation>
    <scope>IDENTIFICATION</scope>
    <source>
        <strain evidence="8">USDA</strain>
    </source>
</reference>
<keyword evidence="9" id="KW-1185">Reference proteome</keyword>
<dbReference type="STRING" id="35570.A0A1I8PKE2"/>
<dbReference type="Gene3D" id="3.40.1800.20">
    <property type="match status" value="1"/>
</dbReference>
<proteinExistence type="predicted"/>
<evidence type="ECO:0000256" key="3">
    <source>
        <dbReference type="ARBA" id="ARBA00022771"/>
    </source>
</evidence>
<feature type="domain" description="C2H2-type" evidence="7">
    <location>
        <begin position="314"/>
        <end position="341"/>
    </location>
</feature>
<dbReference type="PROSITE" id="PS50157">
    <property type="entry name" value="ZINC_FINGER_C2H2_2"/>
    <property type="match status" value="7"/>
</dbReference>
<organism evidence="8 9">
    <name type="scientific">Stomoxys calcitrans</name>
    <name type="common">Stable fly</name>
    <name type="synonym">Conops calcitrans</name>
    <dbReference type="NCBI Taxonomy" id="35570"/>
    <lineage>
        <taxon>Eukaryota</taxon>
        <taxon>Metazoa</taxon>
        <taxon>Ecdysozoa</taxon>
        <taxon>Arthropoda</taxon>
        <taxon>Hexapoda</taxon>
        <taxon>Insecta</taxon>
        <taxon>Pterygota</taxon>
        <taxon>Neoptera</taxon>
        <taxon>Endopterygota</taxon>
        <taxon>Diptera</taxon>
        <taxon>Brachycera</taxon>
        <taxon>Muscomorpha</taxon>
        <taxon>Muscoidea</taxon>
        <taxon>Muscidae</taxon>
        <taxon>Stomoxys</taxon>
    </lineage>
</organism>
<evidence type="ECO:0000256" key="6">
    <source>
        <dbReference type="SAM" id="MobiDB-lite"/>
    </source>
</evidence>
<feature type="compositionally biased region" description="Acidic residues" evidence="6">
    <location>
        <begin position="136"/>
        <end position="146"/>
    </location>
</feature>
<feature type="compositionally biased region" description="Acidic residues" evidence="6">
    <location>
        <begin position="405"/>
        <end position="417"/>
    </location>
</feature>
<dbReference type="GO" id="GO:0000981">
    <property type="term" value="F:DNA-binding transcription factor activity, RNA polymerase II-specific"/>
    <property type="evidence" value="ECO:0007669"/>
    <property type="project" value="TreeGrafter"/>
</dbReference>
<feature type="compositionally biased region" description="Polar residues" evidence="6">
    <location>
        <begin position="774"/>
        <end position="788"/>
    </location>
</feature>
<dbReference type="FunFam" id="3.30.160.60:FF:000065">
    <property type="entry name" value="B-cell CLL/lymphoma 6, member B"/>
    <property type="match status" value="1"/>
</dbReference>
<feature type="compositionally biased region" description="Acidic residues" evidence="6">
    <location>
        <begin position="790"/>
        <end position="801"/>
    </location>
</feature>
<keyword evidence="3 5" id="KW-0863">Zinc-finger</keyword>
<evidence type="ECO:0000256" key="1">
    <source>
        <dbReference type="ARBA" id="ARBA00022723"/>
    </source>
</evidence>
<feature type="domain" description="C2H2-type" evidence="7">
    <location>
        <begin position="472"/>
        <end position="500"/>
    </location>
</feature>
<evidence type="ECO:0000256" key="2">
    <source>
        <dbReference type="ARBA" id="ARBA00022737"/>
    </source>
</evidence>
<dbReference type="EnsemblMetazoa" id="SCAU008920-RA">
    <property type="protein sequence ID" value="SCAU008920-PA"/>
    <property type="gene ID" value="SCAU008920"/>
</dbReference>
<keyword evidence="4" id="KW-0862">Zinc</keyword>
<dbReference type="GO" id="GO:0000977">
    <property type="term" value="F:RNA polymerase II transcription regulatory region sequence-specific DNA binding"/>
    <property type="evidence" value="ECO:0007669"/>
    <property type="project" value="TreeGrafter"/>
</dbReference>
<dbReference type="VEuPathDB" id="VectorBase:SCAU008920"/>
<dbReference type="OrthoDB" id="8002153at2759"/>
<evidence type="ECO:0000256" key="4">
    <source>
        <dbReference type="ARBA" id="ARBA00022833"/>
    </source>
</evidence>
<sequence length="826" mass="97346">MLNMEWEKRLQNICGKCWQQIWEFHQFQQSIIEAQKYMQLQVEATKEVEEVKIKSELHINQQEAQLELHITKRLSAVTEDLIKPTTLTFDIKTEEPLDLNSDYEGMSSRVDEQDHLTNKEISLMMSNRKENPSLQNDDESNDDYSSSDDMLLSSLDKTNLCSSDKKVPASKKSVEKFDEMVALWRSSLECEICHQLVASYSQLKEHFAKNHTSEICYIMCCQLRLETRNNIDRHIRYHNAPQQLKCESCCRAYRHMRYLREHERKVHTSKGGDKSAKDSKKSERKYRCMKCSKDFTTEKHMNQHNRYIHKLKNLECNLCEKTFFRPHALREHLASHKGERAHVCSVCPKTFTWRSNFSRHMRKSHPQEWKRIQNEAAQTESLREYQDEQDHLTDEEMSLMTSLQNDDDDEYNEDYSSSDDMSLSSLGQTHISSSKSKVPTTKRLKCKFCEKSFRRPVLLLEHLASHKGKKTQICSFCPKAFTWRSSLCNHMSKTHPEEWTRIQNDSAQNGEAQRHTLREYRRETRGKCMIYICIYCTAEYDKRSSMLYHISRCRRESEIKEPKMEFRLETRGESIVYICIYCSEEHEKRISMQNHIKCCPRRNQPTESEKGYRQETRGESIVYICSYCSREYENRFSIYGHIRRCQGSDRAIDSKKGYRRETRGASMVYVCIFCSKEYRNRESINYHIYHSHRDEESLARQQVPLLAMQQESSQRTPLTQDSLNNWIIGSNTSDVANITPDGYNINELGKEGEAEEDDSLMTPVEGTEWKYDENATSTNVKTEQLSADENSLENEEMNENDVPQEFEDAAWESGEFLKSEEEFIEL</sequence>
<name>A0A1I8PKE2_STOCA</name>
<dbReference type="SMART" id="SM00355">
    <property type="entry name" value="ZnF_C2H2"/>
    <property type="match status" value="12"/>
</dbReference>
<keyword evidence="2" id="KW-0677">Repeat</keyword>
<dbReference type="GO" id="GO:0005634">
    <property type="term" value="C:nucleus"/>
    <property type="evidence" value="ECO:0007669"/>
    <property type="project" value="TreeGrafter"/>
</dbReference>
<feature type="domain" description="C2H2-type" evidence="7">
    <location>
        <begin position="444"/>
        <end position="471"/>
    </location>
</feature>
<dbReference type="PANTHER" id="PTHR24379">
    <property type="entry name" value="KRAB AND ZINC FINGER DOMAIN-CONTAINING"/>
    <property type="match status" value="1"/>
</dbReference>
<keyword evidence="1" id="KW-0479">Metal-binding</keyword>
<dbReference type="KEGG" id="scac:106084750"/>
<accession>A0A1I8PKE2</accession>
<dbReference type="Gene3D" id="3.30.160.60">
    <property type="entry name" value="Classic Zinc Finger"/>
    <property type="match status" value="5"/>
</dbReference>
<evidence type="ECO:0000313" key="9">
    <source>
        <dbReference type="Proteomes" id="UP000095300"/>
    </source>
</evidence>
<dbReference type="SUPFAM" id="SSF57667">
    <property type="entry name" value="beta-beta-alpha zinc fingers"/>
    <property type="match status" value="3"/>
</dbReference>
<dbReference type="Pfam" id="PF00096">
    <property type="entry name" value="zf-C2H2"/>
    <property type="match status" value="3"/>
</dbReference>
<protein>
    <recommendedName>
        <fullName evidence="7">C2H2-type domain-containing protein</fullName>
    </recommendedName>
</protein>
<feature type="domain" description="C2H2-type" evidence="7">
    <location>
        <begin position="342"/>
        <end position="370"/>
    </location>
</feature>
<dbReference type="AlphaFoldDB" id="A0A1I8PKE2"/>
<feature type="domain" description="C2H2-type" evidence="7">
    <location>
        <begin position="669"/>
        <end position="697"/>
    </location>
</feature>
<dbReference type="InterPro" id="IPR036236">
    <property type="entry name" value="Znf_C2H2_sf"/>
</dbReference>
<feature type="region of interest" description="Disordered" evidence="6">
    <location>
        <begin position="770"/>
        <end position="801"/>
    </location>
</feature>
<dbReference type="PANTHER" id="PTHR24379:SF127">
    <property type="entry name" value="BLOODY FINGERS-RELATED"/>
    <property type="match status" value="1"/>
</dbReference>